<feature type="compositionally biased region" description="Basic and acidic residues" evidence="7">
    <location>
        <begin position="554"/>
        <end position="572"/>
    </location>
</feature>
<dbReference type="InterPro" id="IPR001849">
    <property type="entry name" value="PH_domain"/>
</dbReference>
<dbReference type="OrthoDB" id="660555at2759"/>
<feature type="compositionally biased region" description="Low complexity" evidence="7">
    <location>
        <begin position="929"/>
        <end position="940"/>
    </location>
</feature>
<feature type="region of interest" description="Disordered" evidence="7">
    <location>
        <begin position="713"/>
        <end position="733"/>
    </location>
</feature>
<keyword evidence="2 5" id="KW-0728">SH3 domain</keyword>
<feature type="region of interest" description="Disordered" evidence="7">
    <location>
        <begin position="1296"/>
        <end position="1497"/>
    </location>
</feature>
<dbReference type="InterPro" id="IPR000219">
    <property type="entry name" value="DH_dom"/>
</dbReference>
<dbReference type="PANTHER" id="PTHR47544:SF3">
    <property type="entry name" value="RHO GUANINE NUCLEOTIDE EXCHANGE FACTOR 4 ISOFORM X1"/>
    <property type="match status" value="1"/>
</dbReference>
<feature type="compositionally biased region" description="Basic and acidic residues" evidence="7">
    <location>
        <begin position="1431"/>
        <end position="1442"/>
    </location>
</feature>
<feature type="region of interest" description="Disordered" evidence="7">
    <location>
        <begin position="853"/>
        <end position="874"/>
    </location>
</feature>
<feature type="compositionally biased region" description="Basic residues" evidence="7">
    <location>
        <begin position="1479"/>
        <end position="1497"/>
    </location>
</feature>
<feature type="compositionally biased region" description="Basic and acidic residues" evidence="7">
    <location>
        <begin position="1047"/>
        <end position="1062"/>
    </location>
</feature>
<dbReference type="GeneID" id="105889360"/>
<proteinExistence type="predicted"/>
<dbReference type="Pfam" id="PF00018">
    <property type="entry name" value="SH3_1"/>
    <property type="match status" value="1"/>
</dbReference>
<evidence type="ECO:0000259" key="8">
    <source>
        <dbReference type="PROSITE" id="PS50002"/>
    </source>
</evidence>
<accession>A0A6P8GJI8</accession>
<dbReference type="CTD" id="50649"/>
<feature type="compositionally biased region" description="Basic and acidic residues" evidence="7">
    <location>
        <begin position="1157"/>
        <end position="1169"/>
    </location>
</feature>
<feature type="compositionally biased region" description="Polar residues" evidence="7">
    <location>
        <begin position="1420"/>
        <end position="1430"/>
    </location>
</feature>
<dbReference type="SUPFAM" id="SSF50044">
    <property type="entry name" value="SH3-domain"/>
    <property type="match status" value="1"/>
</dbReference>
<dbReference type="Pfam" id="PF22697">
    <property type="entry name" value="SOS1_NGEF_PH"/>
    <property type="match status" value="1"/>
</dbReference>
<reference evidence="12" key="1">
    <citation type="submission" date="2025-08" db="UniProtKB">
        <authorList>
            <consortium name="RefSeq"/>
        </authorList>
    </citation>
    <scope>IDENTIFICATION</scope>
</reference>
<feature type="region of interest" description="Disordered" evidence="7">
    <location>
        <begin position="1043"/>
        <end position="1195"/>
    </location>
</feature>
<protein>
    <submittedName>
        <fullName evidence="12">Uncharacterized protein arhgef4 isoform X1</fullName>
    </submittedName>
</protein>
<dbReference type="SMART" id="SM00233">
    <property type="entry name" value="PH"/>
    <property type="match status" value="1"/>
</dbReference>
<feature type="region of interest" description="Disordered" evidence="7">
    <location>
        <begin position="310"/>
        <end position="347"/>
    </location>
</feature>
<sequence length="2265" mass="252721">MDDDRDKQEDACSNSSKPTEPTAESTEDIAPNQTVRSWDEAQIHQTCPSERYMIAKFTLSAYIFCWAVLKLCQRIRCHPVSPPTQDSLEDSPLDHGELEEAGAFGESEPQEWSDHVAESSTEEYYDSRSWHSESFSDLSPDNEDCLSALLGAEDLYKGWRLENGLPSQECRPHRPKRRHIDAREPTDTSSTGANHLDQHSIATCSTDILAERTVCTDNPNTLRTDCDVSNCLETHNTNTWNICDSTNTVSTTSSEAYSSETQILSTKSQCTETTCIGSSSSKTQGPETAQSFDTNSALSTDTHCIIFQSHHSKENTNSDTQLTETQSTRQPSQNVIHTDQQLTPDIDTKPCSETSILSFRSQVCVSTIAEPDPLSGTDPTVRNTTTPADAGLAPSSTPHLPGLERSLSESQPLLDTPSSERTGADVLLLKGSQQEQQQSQTEQEAWPQNHEDVVTNLQVISEGQDKEDISCKEAANPSAICDKSVLPNLGEEKSAVEHHHESITLHRESNSDLIAQSNTVKQPKECSPLPHSDCKDSPSQICDVRQSSLSIQAQKEREEREQALSVEESKEKEDEEEEEEEKRSHHVYLKQEQDAESTQQPLESNSHAQELLDYEGQYDLESSSLEEPRQHNPTDVSVEVTDELFLTQTEPGDRTEACGNLNDPETPRETELLQAEIIATLASDLRTIEITLDTHSTLSKQVQSELDELVPRCCGKSSHSDSNNNTKPVVGPSGVESAGCNLSLELFSVDRTESSFEDCDKLHTPSQSQATAKTTDLPGEISNGAFSPAAEEEERDSEELLCPLDFEPYWSSEDSALSGLGDETDGVRCEFTLAEVDALEKLPLQGYLDSENLYHHTHSPRSPEHSEDSSRLDSAANTTHDFLQSNQENGDDLEPLACYLERRGLLLFAENKEAEERKGHIKPLSDGHSTNTSNDSSSSDCPELEDYDTISSVTSSHIIHTTVRIVRHPYPDSGFSLLSVPSLEPIPETDRSQESSVVAEDEEVNNEVQKRGGEGMKPAGEEREGRDAIVFSSDMPALCLQAQSPADEPKAELSCPEREQHCEPCATESGRERGATLQPEEDVAAERRGRSPTASSQDLDTTSTNSEETDELFSAHTGGGASLHKPMKNKGKGSQLSKSSKFSVFAKMPSFRKGKSTSKDGKKVPRESSDGGVDLLFYRTHSLEPRETERDNSDDDVFYKGELLNQTVQQAFSAPQYDEEEEEEDHGFFPSGPRTRHVRQLYSQGGEEADKEGSSESVHSKVSPGGHEALNYKRSKSSDSLSLRLRFAQAHKSLSSLFESRALDKENEEYGTPGRPEAGEDSRKQSWRKLRRAKEAELLRRTMSVPEGDQPKGGTRQVHSDYATRSAQERLSTPDSPSSPPRAVCHTDPLKRALQQDSPDDMPQGSKSEGRRRKAPPNGLSISFSDSGPHSSDDSEAPHHADFSPLSPVSPGSLTNHMSARSPGTNDSADFPIRPMSPKPHKSPRPAGHRRHFRHGPVRSSALSFILLGQGMSVEALSEPPERPKTLKPKAGPMGSLSPLSPMDPISQREDGAMEGQSQISLVTSTSSNEFEASQDGSRSATNTPAKRLMELVDTPPQGIARGPGPTRSVSDTGTAGGQEHSRAFHRRQCCSDDLWIEEEKNRKKKLARAVRELNARLPEEMEKARTRLSLSAMEAFSGMPLRGHCFSQSTPIGLDSLGWRRRMSYPSVIVPDGASEKAAYGHEGGSEEDLFEDFHSSGHRFGHSGGGGEQLAINELISDGSVVFAEALWDHVTMDDQELGFKAGDVIEVVDATNKEWWWGRILDSEGWFPASFVRLRVNQDEPMEEYLAQLEEAREEEGQGVGLLLGPGLPCKEQMRTNVINEIMSTERDYIKHLKDICEGYIKQCRKRTDMFSEDQLRAIFGNIEEIYRFHKKFLKGLEKKFNKEEPHLSEIGTCFLEHQTDFQIYSEYCNNHPNACLQLSKLMKVNKYVFFFEACRLLQKMIDISLDGFLLTPVQKICKYPLQLAELLKYTNPQHRDYTDVEAALNAMKNVARLINERKRRLENVDKIAQWQSSIEDWEGEDVLTRSSDLIFSGELTKMSQPQGKSQQRMFFLFDHQMVYCKKDLLRRDMLYYKGRMDMDQMEVVDVEDGKDKDFNVSVKNALKLRSPTGDEVHLLCAKKPEQKQRWLRAFTDERTQVQHDRETGFSITEVQKKQAMLNACKTHPSGKPKAVTRPYYDFLLRQKHPSLPSAVPQQQVFMLAEPKRKTSNFWQNIGRLTPFKK</sequence>
<organism evidence="11 12">
    <name type="scientific">Clupea harengus</name>
    <name type="common">Atlantic herring</name>
    <dbReference type="NCBI Taxonomy" id="7950"/>
    <lineage>
        <taxon>Eukaryota</taxon>
        <taxon>Metazoa</taxon>
        <taxon>Chordata</taxon>
        <taxon>Craniata</taxon>
        <taxon>Vertebrata</taxon>
        <taxon>Euteleostomi</taxon>
        <taxon>Actinopterygii</taxon>
        <taxon>Neopterygii</taxon>
        <taxon>Teleostei</taxon>
        <taxon>Clupei</taxon>
        <taxon>Clupeiformes</taxon>
        <taxon>Clupeoidei</taxon>
        <taxon>Clupeidae</taxon>
        <taxon>Clupea</taxon>
    </lineage>
</organism>
<feature type="compositionally biased region" description="Low complexity" evidence="7">
    <location>
        <begin position="1132"/>
        <end position="1143"/>
    </location>
</feature>
<dbReference type="Gene3D" id="2.30.30.40">
    <property type="entry name" value="SH3 Domains"/>
    <property type="match status" value="1"/>
</dbReference>
<dbReference type="PROSITE" id="PS50002">
    <property type="entry name" value="SH3"/>
    <property type="match status" value="1"/>
</dbReference>
<evidence type="ECO:0000256" key="6">
    <source>
        <dbReference type="SAM" id="Coils"/>
    </source>
</evidence>
<feature type="compositionally biased region" description="Polar residues" evidence="7">
    <location>
        <begin position="596"/>
        <end position="608"/>
    </location>
</feature>
<dbReference type="CDD" id="cd00160">
    <property type="entry name" value="RhoGEF"/>
    <property type="match status" value="1"/>
</dbReference>
<dbReference type="InterPro" id="IPR001452">
    <property type="entry name" value="SH3_domain"/>
</dbReference>
<keyword evidence="4" id="KW-0344">Guanine-nucleotide releasing factor</keyword>
<dbReference type="SUPFAM" id="SSF48065">
    <property type="entry name" value="DBL homology domain (DH-domain)"/>
    <property type="match status" value="1"/>
</dbReference>
<keyword evidence="3" id="KW-0963">Cytoplasm</keyword>
<dbReference type="SUPFAM" id="SSF50729">
    <property type="entry name" value="PH domain-like"/>
    <property type="match status" value="1"/>
</dbReference>
<feature type="region of interest" description="Disordered" evidence="7">
    <location>
        <begin position="1211"/>
        <end position="1277"/>
    </location>
</feature>
<gene>
    <name evidence="12" type="primary">arhgef4</name>
</gene>
<dbReference type="CDD" id="cd01224">
    <property type="entry name" value="PH_Collybistin_ASEF"/>
    <property type="match status" value="1"/>
</dbReference>
<feature type="region of interest" description="Disordered" evidence="7">
    <location>
        <begin position="758"/>
        <end position="798"/>
    </location>
</feature>
<dbReference type="InterPro" id="IPR055251">
    <property type="entry name" value="SOS1_NGEF_PH"/>
</dbReference>
<feature type="region of interest" description="Disordered" evidence="7">
    <location>
        <begin position="1"/>
        <end position="37"/>
    </location>
</feature>
<feature type="compositionally biased region" description="Polar residues" evidence="7">
    <location>
        <begin position="764"/>
        <end position="774"/>
    </location>
</feature>
<dbReference type="InterPro" id="IPR011993">
    <property type="entry name" value="PH-like_dom_sf"/>
</dbReference>
<dbReference type="InterPro" id="IPR001331">
    <property type="entry name" value="GDS_CDC24_CS"/>
</dbReference>
<feature type="region of interest" description="Disordered" evidence="7">
    <location>
        <begin position="915"/>
        <end position="945"/>
    </location>
</feature>
<keyword evidence="6" id="KW-0175">Coiled coil</keyword>
<dbReference type="Pfam" id="PF00621">
    <property type="entry name" value="RhoGEF"/>
    <property type="match status" value="1"/>
</dbReference>
<feature type="compositionally biased region" description="Polar residues" evidence="7">
    <location>
        <begin position="1363"/>
        <end position="1376"/>
    </location>
</feature>
<feature type="region of interest" description="Disordered" evidence="7">
    <location>
        <begin position="167"/>
        <end position="195"/>
    </location>
</feature>
<evidence type="ECO:0000313" key="11">
    <source>
        <dbReference type="Proteomes" id="UP000515152"/>
    </source>
</evidence>
<feature type="compositionally biased region" description="Basic and acidic residues" evidence="7">
    <location>
        <begin position="1"/>
        <end position="10"/>
    </location>
</feature>
<feature type="compositionally biased region" description="Polar residues" evidence="7">
    <location>
        <begin position="1450"/>
        <end position="1468"/>
    </location>
</feature>
<feature type="domain" description="DH" evidence="10">
    <location>
        <begin position="1857"/>
        <end position="2041"/>
    </location>
</feature>
<dbReference type="PANTHER" id="PTHR47544">
    <property type="entry name" value="RHO GUANINE NUCLEOTIDE EXCHANGE FACTOR 4"/>
    <property type="match status" value="1"/>
</dbReference>
<evidence type="ECO:0000256" key="3">
    <source>
        <dbReference type="ARBA" id="ARBA00022490"/>
    </source>
</evidence>
<feature type="domain" description="SH3" evidence="8">
    <location>
        <begin position="1761"/>
        <end position="1820"/>
    </location>
</feature>
<dbReference type="PROSITE" id="PS50003">
    <property type="entry name" value="PH_DOMAIN"/>
    <property type="match status" value="1"/>
</dbReference>
<feature type="compositionally biased region" description="Polar residues" evidence="7">
    <location>
        <begin position="537"/>
        <end position="553"/>
    </location>
</feature>
<evidence type="ECO:0000259" key="10">
    <source>
        <dbReference type="PROSITE" id="PS50010"/>
    </source>
</evidence>
<feature type="region of interest" description="Disordered" evidence="7">
    <location>
        <begin position="1515"/>
        <end position="1625"/>
    </location>
</feature>
<dbReference type="CDD" id="cd11973">
    <property type="entry name" value="SH3_ASEF"/>
    <property type="match status" value="1"/>
</dbReference>
<evidence type="ECO:0000256" key="1">
    <source>
        <dbReference type="ARBA" id="ARBA00004496"/>
    </source>
</evidence>
<feature type="region of interest" description="Disordered" evidence="7">
    <location>
        <begin position="519"/>
        <end position="611"/>
    </location>
</feature>
<dbReference type="GO" id="GO:0005737">
    <property type="term" value="C:cytoplasm"/>
    <property type="evidence" value="ECO:0007669"/>
    <property type="project" value="UniProtKB-SubCell"/>
</dbReference>
<feature type="coiled-coil region" evidence="6">
    <location>
        <begin position="1637"/>
        <end position="1664"/>
    </location>
</feature>
<dbReference type="PROSITE" id="PS00741">
    <property type="entry name" value="DH_1"/>
    <property type="match status" value="1"/>
</dbReference>
<dbReference type="PROSITE" id="PS50010">
    <property type="entry name" value="DH_2"/>
    <property type="match status" value="1"/>
</dbReference>
<evidence type="ECO:0000256" key="5">
    <source>
        <dbReference type="PROSITE-ProRule" id="PRU00192"/>
    </source>
</evidence>
<feature type="compositionally biased region" description="Basic and acidic residues" evidence="7">
    <location>
        <begin position="1181"/>
        <end position="1191"/>
    </location>
</feature>
<feature type="domain" description="PH" evidence="9">
    <location>
        <begin position="2072"/>
        <end position="2179"/>
    </location>
</feature>
<feature type="region of interest" description="Disordered" evidence="7">
    <location>
        <begin position="986"/>
        <end position="1025"/>
    </location>
</feature>
<evidence type="ECO:0000313" key="12">
    <source>
        <dbReference type="RefSeq" id="XP_031439334.1"/>
    </source>
</evidence>
<feature type="compositionally biased region" description="Polar residues" evidence="7">
    <location>
        <begin position="317"/>
        <end position="343"/>
    </location>
</feature>
<feature type="compositionally biased region" description="Polar residues" evidence="7">
    <location>
        <begin position="377"/>
        <end position="387"/>
    </location>
</feature>
<feature type="compositionally biased region" description="Polar residues" evidence="7">
    <location>
        <begin position="1556"/>
        <end position="1585"/>
    </location>
</feature>
<feature type="compositionally biased region" description="Polar residues" evidence="7">
    <location>
        <begin position="408"/>
        <end position="420"/>
    </location>
</feature>
<name>A0A6P8GJI8_CLUHA</name>
<evidence type="ECO:0000256" key="4">
    <source>
        <dbReference type="ARBA" id="ARBA00022658"/>
    </source>
</evidence>
<dbReference type="GO" id="GO:0005085">
    <property type="term" value="F:guanyl-nucleotide exchange factor activity"/>
    <property type="evidence" value="ECO:0007669"/>
    <property type="project" value="UniProtKB-KW"/>
</dbReference>
<keyword evidence="11" id="KW-1185">Reference proteome</keyword>
<dbReference type="Proteomes" id="UP000515152">
    <property type="component" value="Chromosome 17"/>
</dbReference>
<dbReference type="SMART" id="SM00326">
    <property type="entry name" value="SH3"/>
    <property type="match status" value="1"/>
</dbReference>
<dbReference type="InterPro" id="IPR036028">
    <property type="entry name" value="SH3-like_dom_sf"/>
</dbReference>
<evidence type="ECO:0000256" key="7">
    <source>
        <dbReference type="SAM" id="MobiDB-lite"/>
    </source>
</evidence>
<evidence type="ECO:0000256" key="2">
    <source>
        <dbReference type="ARBA" id="ARBA00022443"/>
    </source>
</evidence>
<dbReference type="RefSeq" id="XP_031439334.1">
    <property type="nucleotide sequence ID" value="XM_031583474.1"/>
</dbReference>
<dbReference type="FunFam" id="1.20.900.10:FF:000002">
    <property type="entry name" value="Rho guanine nucleotide exchange factor 9"/>
    <property type="match status" value="1"/>
</dbReference>
<dbReference type="GO" id="GO:0035556">
    <property type="term" value="P:intracellular signal transduction"/>
    <property type="evidence" value="ECO:0007669"/>
    <property type="project" value="InterPro"/>
</dbReference>
<dbReference type="InterPro" id="IPR035899">
    <property type="entry name" value="DBL_dom_sf"/>
</dbReference>
<dbReference type="Gene3D" id="2.30.29.30">
    <property type="entry name" value="Pleckstrin-homology domain (PH domain)/Phosphotyrosine-binding domain (PTB)"/>
    <property type="match status" value="1"/>
</dbReference>
<dbReference type="Gene3D" id="1.20.900.10">
    <property type="entry name" value="Dbl homology (DH) domain"/>
    <property type="match status" value="1"/>
</dbReference>
<feature type="compositionally biased region" description="Basic and acidic residues" evidence="7">
    <location>
        <begin position="861"/>
        <end position="871"/>
    </location>
</feature>
<feature type="region of interest" description="Disordered" evidence="7">
    <location>
        <begin position="369"/>
        <end position="420"/>
    </location>
</feature>
<evidence type="ECO:0000259" key="9">
    <source>
        <dbReference type="PROSITE" id="PS50003"/>
    </source>
</evidence>
<dbReference type="SMART" id="SM00325">
    <property type="entry name" value="RhoGEF"/>
    <property type="match status" value="1"/>
</dbReference>
<comment type="subcellular location">
    <subcellularLocation>
        <location evidence="1">Cytoplasm</location>
    </subcellularLocation>
</comment>
<feature type="compositionally biased region" description="Basic and acidic residues" evidence="7">
    <location>
        <begin position="1008"/>
        <end position="1025"/>
    </location>
</feature>
<feature type="compositionally biased region" description="Polar residues" evidence="7">
    <location>
        <begin position="11"/>
        <end position="24"/>
    </location>
</feature>